<dbReference type="InterPro" id="IPR001091">
    <property type="entry name" value="RM_Methyltransferase"/>
</dbReference>
<dbReference type="SUPFAM" id="SSF53335">
    <property type="entry name" value="S-adenosyl-L-methionine-dependent methyltransferases"/>
    <property type="match status" value="1"/>
</dbReference>
<dbReference type="Gene3D" id="3.40.50.150">
    <property type="entry name" value="Vaccinia Virus protein VP39"/>
    <property type="match status" value="1"/>
</dbReference>
<sequence>PKEWNDERFAVQTHATPQSNFKEGKFHPTQKPIKLFKLFVKIGSMPGDTVVDIFAGGGTTGAACNSIKQRSCTLIEKSDEYCAIIENRLKIKRQQ</sequence>
<protein>
    <recommendedName>
        <fullName evidence="4">DNA methylase N-4/N-6 domain-containing protein</fullName>
    </recommendedName>
</protein>
<comment type="caution">
    <text evidence="5">The sequence shown here is derived from an EMBL/GenBank/DDBJ whole genome shotgun (WGS) entry which is preliminary data.</text>
</comment>
<dbReference type="GO" id="GO:0008170">
    <property type="term" value="F:N-methyltransferase activity"/>
    <property type="evidence" value="ECO:0007669"/>
    <property type="project" value="InterPro"/>
</dbReference>
<dbReference type="InterPro" id="IPR002941">
    <property type="entry name" value="DNA_methylase_N4/N6"/>
</dbReference>
<reference evidence="5" key="1">
    <citation type="journal article" date="2014" name="Front. Microbiol.">
        <title>High frequency of phylogenetically diverse reductive dehalogenase-homologous genes in deep subseafloor sedimentary metagenomes.</title>
        <authorList>
            <person name="Kawai M."/>
            <person name="Futagami T."/>
            <person name="Toyoda A."/>
            <person name="Takaki Y."/>
            <person name="Nishi S."/>
            <person name="Hori S."/>
            <person name="Arai W."/>
            <person name="Tsubouchi T."/>
            <person name="Morono Y."/>
            <person name="Uchiyama I."/>
            <person name="Ito T."/>
            <person name="Fujiyama A."/>
            <person name="Inagaki F."/>
            <person name="Takami H."/>
        </authorList>
    </citation>
    <scope>NUCLEOTIDE SEQUENCE</scope>
    <source>
        <strain evidence="5">Expedition CK06-06</strain>
    </source>
</reference>
<name>X1B1T7_9ZZZZ</name>
<dbReference type="Pfam" id="PF01555">
    <property type="entry name" value="N6_N4_Mtase"/>
    <property type="match status" value="1"/>
</dbReference>
<keyword evidence="1" id="KW-0489">Methyltransferase</keyword>
<dbReference type="InterPro" id="IPR029063">
    <property type="entry name" value="SAM-dependent_MTases_sf"/>
</dbReference>
<feature type="non-terminal residue" evidence="5">
    <location>
        <position position="1"/>
    </location>
</feature>
<dbReference type="EMBL" id="BART01018480">
    <property type="protein sequence ID" value="GAG75307.1"/>
    <property type="molecule type" value="Genomic_DNA"/>
</dbReference>
<evidence type="ECO:0000256" key="1">
    <source>
        <dbReference type="ARBA" id="ARBA00022603"/>
    </source>
</evidence>
<feature type="domain" description="DNA methylase N-4/N-6" evidence="4">
    <location>
        <begin position="18"/>
        <end position="86"/>
    </location>
</feature>
<feature type="region of interest" description="Disordered" evidence="3">
    <location>
        <begin position="1"/>
        <end position="26"/>
    </location>
</feature>
<evidence type="ECO:0000259" key="4">
    <source>
        <dbReference type="Pfam" id="PF01555"/>
    </source>
</evidence>
<keyword evidence="2" id="KW-0808">Transferase</keyword>
<dbReference type="GO" id="GO:0032259">
    <property type="term" value="P:methylation"/>
    <property type="evidence" value="ECO:0007669"/>
    <property type="project" value="UniProtKB-KW"/>
</dbReference>
<dbReference type="GO" id="GO:0003677">
    <property type="term" value="F:DNA binding"/>
    <property type="evidence" value="ECO:0007669"/>
    <property type="project" value="InterPro"/>
</dbReference>
<evidence type="ECO:0000256" key="3">
    <source>
        <dbReference type="SAM" id="MobiDB-lite"/>
    </source>
</evidence>
<gene>
    <name evidence="5" type="ORF">S01H4_34872</name>
</gene>
<proteinExistence type="predicted"/>
<dbReference type="AlphaFoldDB" id="X1B1T7"/>
<dbReference type="PRINTS" id="PR00508">
    <property type="entry name" value="S21N4MTFRASE"/>
</dbReference>
<evidence type="ECO:0000313" key="5">
    <source>
        <dbReference type="EMBL" id="GAG75307.1"/>
    </source>
</evidence>
<organism evidence="5">
    <name type="scientific">marine sediment metagenome</name>
    <dbReference type="NCBI Taxonomy" id="412755"/>
    <lineage>
        <taxon>unclassified sequences</taxon>
        <taxon>metagenomes</taxon>
        <taxon>ecological metagenomes</taxon>
    </lineage>
</organism>
<evidence type="ECO:0000256" key="2">
    <source>
        <dbReference type="ARBA" id="ARBA00022679"/>
    </source>
</evidence>
<accession>X1B1T7</accession>